<sequence>MGDDSLRRGEAQQLLAIYLNDHLAGATAGTRRMREVARIMQESQFGPELATLADEIASERAELESMMNSLGIPVRRYKIQLSVAAELAGRLKPNGRLVRRSPLSTLVELEVMRLGIEGKASGWRTLRSIAENDQRLSARRLDELSDRAEKQAQRVEELRKRTAEAIFGHMSRR</sequence>
<accession>A0A7K3M6A3</accession>
<dbReference type="RefSeq" id="WP_162451558.1">
    <property type="nucleotide sequence ID" value="NZ_WLZY01000006.1"/>
</dbReference>
<dbReference type="EMBL" id="WLZY01000006">
    <property type="protein sequence ID" value="NDL58843.1"/>
    <property type="molecule type" value="Genomic_DNA"/>
</dbReference>
<keyword evidence="1" id="KW-0175">Coiled coil</keyword>
<evidence type="ECO:0000313" key="2">
    <source>
        <dbReference type="EMBL" id="NDL58843.1"/>
    </source>
</evidence>
<evidence type="ECO:0000313" key="3">
    <source>
        <dbReference type="Proteomes" id="UP000460435"/>
    </source>
</evidence>
<protein>
    <submittedName>
        <fullName evidence="2">Uncharacterized protein</fullName>
    </submittedName>
</protein>
<name>A0A7K3M6A3_9ACTN</name>
<organism evidence="2 3">
    <name type="scientific">Phytoactinopolyspora mesophila</name>
    <dbReference type="NCBI Taxonomy" id="2650750"/>
    <lineage>
        <taxon>Bacteria</taxon>
        <taxon>Bacillati</taxon>
        <taxon>Actinomycetota</taxon>
        <taxon>Actinomycetes</taxon>
        <taxon>Jiangellales</taxon>
        <taxon>Jiangellaceae</taxon>
        <taxon>Phytoactinopolyspora</taxon>
    </lineage>
</organism>
<comment type="caution">
    <text evidence="2">The sequence shown here is derived from an EMBL/GenBank/DDBJ whole genome shotgun (WGS) entry which is preliminary data.</text>
</comment>
<reference evidence="2 3" key="1">
    <citation type="submission" date="2019-11" db="EMBL/GenBank/DDBJ databases">
        <authorList>
            <person name="Li X.-J."/>
            <person name="Feng X.-M."/>
        </authorList>
    </citation>
    <scope>NUCLEOTIDE SEQUENCE [LARGE SCALE GENOMIC DNA]</scope>
    <source>
        <strain evidence="2 3">XMNu-373</strain>
    </source>
</reference>
<dbReference type="Proteomes" id="UP000460435">
    <property type="component" value="Unassembled WGS sequence"/>
</dbReference>
<feature type="coiled-coil region" evidence="1">
    <location>
        <begin position="138"/>
        <end position="165"/>
    </location>
</feature>
<dbReference type="AlphaFoldDB" id="A0A7K3M6A3"/>
<keyword evidence="3" id="KW-1185">Reference proteome</keyword>
<gene>
    <name evidence="2" type="ORF">F7O44_17365</name>
</gene>
<evidence type="ECO:0000256" key="1">
    <source>
        <dbReference type="SAM" id="Coils"/>
    </source>
</evidence>
<proteinExistence type="predicted"/>